<evidence type="ECO:0000313" key="1">
    <source>
        <dbReference type="EMBL" id="MCH6469870.1"/>
    </source>
</evidence>
<sequence length="98" mass="10168">MPQRKRANPQRSAAMRVSLSGELLLSAVCWAILLVLALGIVVAALTAPPAAASGTAYTPWQSTTAAGPLPYAHPQAVAAPPLLPGLPHVGSDLPYRHR</sequence>
<keyword evidence="2" id="KW-1185">Reference proteome</keyword>
<proteinExistence type="predicted"/>
<dbReference type="RefSeq" id="WP_241053338.1">
    <property type="nucleotide sequence ID" value="NZ_JAKZBV010000001.1"/>
</dbReference>
<gene>
    <name evidence="1" type="ORF">L0M17_07710</name>
</gene>
<evidence type="ECO:0000313" key="2">
    <source>
        <dbReference type="Proteomes" id="UP001202922"/>
    </source>
</evidence>
<protein>
    <submittedName>
        <fullName evidence="1">Uncharacterized protein</fullName>
    </submittedName>
</protein>
<organism evidence="1 2">
    <name type="scientific">Sinomonas terrae</name>
    <dbReference type="NCBI Taxonomy" id="2908838"/>
    <lineage>
        <taxon>Bacteria</taxon>
        <taxon>Bacillati</taxon>
        <taxon>Actinomycetota</taxon>
        <taxon>Actinomycetes</taxon>
        <taxon>Micrococcales</taxon>
        <taxon>Micrococcaceae</taxon>
        <taxon>Sinomonas</taxon>
    </lineage>
</organism>
<name>A0ABS9U0M8_9MICC</name>
<dbReference type="Proteomes" id="UP001202922">
    <property type="component" value="Unassembled WGS sequence"/>
</dbReference>
<reference evidence="1 2" key="1">
    <citation type="submission" date="2022-03" db="EMBL/GenBank/DDBJ databases">
        <title>Sinomonas sp. isolated from a soil.</title>
        <authorList>
            <person name="Han J."/>
            <person name="Kim D.-U."/>
        </authorList>
    </citation>
    <scope>NUCLEOTIDE SEQUENCE [LARGE SCALE GENOMIC DNA]</scope>
    <source>
        <strain evidence="1 2">5-5</strain>
    </source>
</reference>
<dbReference type="EMBL" id="JAKZBV010000001">
    <property type="protein sequence ID" value="MCH6469870.1"/>
    <property type="molecule type" value="Genomic_DNA"/>
</dbReference>
<comment type="caution">
    <text evidence="1">The sequence shown here is derived from an EMBL/GenBank/DDBJ whole genome shotgun (WGS) entry which is preliminary data.</text>
</comment>
<accession>A0ABS9U0M8</accession>